<reference evidence="2" key="1">
    <citation type="submission" date="2020-02" db="EMBL/GenBank/DDBJ databases">
        <authorList>
            <person name="Scholz U."/>
            <person name="Mascher M."/>
            <person name="Fiebig A."/>
        </authorList>
    </citation>
    <scope>NUCLEOTIDE SEQUENCE</scope>
</reference>
<proteinExistence type="predicted"/>
<name>A0A7I8LFG9_SPIIN</name>
<sequence>MEETGWEERVRAVTHLLTSPPSEVAAPPLHSQVFLAATAPSYARWDFPPFLCRRDEGELLRATPLLLSWSVAFFLSSLGRHRPYAASWRSKCPFQEPPPLVVSAAVEPAPPRRTPEEMRTYFRRRLRRRRPGVEVPALVAVVGPNMLLFSLLLWDPLSLRQEP</sequence>
<keyword evidence="1" id="KW-1133">Transmembrane helix</keyword>
<dbReference type="PANTHER" id="PTHR38364:SF1">
    <property type="entry name" value="OS04G0475300 PROTEIN"/>
    <property type="match status" value="1"/>
</dbReference>
<dbReference type="OrthoDB" id="679818at2759"/>
<evidence type="ECO:0000256" key="1">
    <source>
        <dbReference type="SAM" id="Phobius"/>
    </source>
</evidence>
<gene>
    <name evidence="2" type="ORF">SI8410_15019104</name>
</gene>
<organism evidence="2 3">
    <name type="scientific">Spirodela intermedia</name>
    <name type="common">Intermediate duckweed</name>
    <dbReference type="NCBI Taxonomy" id="51605"/>
    <lineage>
        <taxon>Eukaryota</taxon>
        <taxon>Viridiplantae</taxon>
        <taxon>Streptophyta</taxon>
        <taxon>Embryophyta</taxon>
        <taxon>Tracheophyta</taxon>
        <taxon>Spermatophyta</taxon>
        <taxon>Magnoliopsida</taxon>
        <taxon>Liliopsida</taxon>
        <taxon>Araceae</taxon>
        <taxon>Lemnoideae</taxon>
        <taxon>Spirodela</taxon>
    </lineage>
</organism>
<evidence type="ECO:0000313" key="2">
    <source>
        <dbReference type="EMBL" id="CAA7408426.1"/>
    </source>
</evidence>
<evidence type="ECO:0000313" key="3">
    <source>
        <dbReference type="Proteomes" id="UP000663760"/>
    </source>
</evidence>
<feature type="transmembrane region" description="Helical" evidence="1">
    <location>
        <begin position="133"/>
        <end position="154"/>
    </location>
</feature>
<keyword evidence="1" id="KW-0812">Transmembrane</keyword>
<keyword evidence="1" id="KW-0472">Membrane</keyword>
<dbReference type="Proteomes" id="UP000663760">
    <property type="component" value="Chromosome 15"/>
</dbReference>
<dbReference type="AlphaFoldDB" id="A0A7I8LFG9"/>
<protein>
    <submittedName>
        <fullName evidence="2">Uncharacterized protein</fullName>
    </submittedName>
</protein>
<dbReference type="EMBL" id="LR746278">
    <property type="protein sequence ID" value="CAA7408426.1"/>
    <property type="molecule type" value="Genomic_DNA"/>
</dbReference>
<keyword evidence="3" id="KW-1185">Reference proteome</keyword>
<dbReference type="PANTHER" id="PTHR38364">
    <property type="entry name" value="OSJNBA0022H21.9 PROTEIN"/>
    <property type="match status" value="1"/>
</dbReference>
<accession>A0A7I8LFG9</accession>